<name>A0A2N5CQT0_9CAUL</name>
<evidence type="ECO:0000259" key="2">
    <source>
        <dbReference type="Pfam" id="PF09917"/>
    </source>
</evidence>
<organism evidence="4 5">
    <name type="scientific">Caulobacter flavus</name>
    <dbReference type="NCBI Taxonomy" id="1679497"/>
    <lineage>
        <taxon>Bacteria</taxon>
        <taxon>Pseudomonadati</taxon>
        <taxon>Pseudomonadota</taxon>
        <taxon>Alphaproteobacteria</taxon>
        <taxon>Caulobacterales</taxon>
        <taxon>Caulobacteraceae</taxon>
        <taxon>Caulobacter</taxon>
    </lineage>
</organism>
<feature type="signal peptide" evidence="1">
    <location>
        <begin position="1"/>
        <end position="24"/>
    </location>
</feature>
<dbReference type="EMBL" id="CP026100">
    <property type="protein sequence ID" value="AYV48795.1"/>
    <property type="molecule type" value="Genomic_DNA"/>
</dbReference>
<dbReference type="KEGG" id="cfh:C1707_22440"/>
<dbReference type="Gene3D" id="2.40.128.520">
    <property type="match status" value="1"/>
</dbReference>
<dbReference type="RefSeq" id="WP_101714288.1">
    <property type="nucleotide sequence ID" value="NZ_CP026100.1"/>
</dbReference>
<dbReference type="PANTHER" id="PTHR36919">
    <property type="entry name" value="BLR1215 PROTEIN"/>
    <property type="match status" value="1"/>
</dbReference>
<accession>A0A2N5CQT0</accession>
<dbReference type="AlphaFoldDB" id="A0A2N5CQT0"/>
<dbReference type="OrthoDB" id="9811671at2"/>
<proteinExistence type="predicted"/>
<evidence type="ECO:0000313" key="3">
    <source>
        <dbReference type="EMBL" id="AYV48795.1"/>
    </source>
</evidence>
<protein>
    <submittedName>
        <fullName evidence="4">DUF2147 domain-containing protein</fullName>
    </submittedName>
</protein>
<dbReference type="Proteomes" id="UP000234483">
    <property type="component" value="Unassembled WGS sequence"/>
</dbReference>
<feature type="chain" id="PRO_5044577759" evidence="1">
    <location>
        <begin position="25"/>
        <end position="147"/>
    </location>
</feature>
<reference evidence="3 6" key="2">
    <citation type="submission" date="2018-01" db="EMBL/GenBank/DDBJ databases">
        <title>Complete genome sequence of Caulobacter flavus RHGG3.</title>
        <authorList>
            <person name="Yang E."/>
        </authorList>
    </citation>
    <scope>NUCLEOTIDE SEQUENCE [LARGE SCALE GENOMIC DNA]</scope>
    <source>
        <strain evidence="3 6">RHGG3</strain>
    </source>
</reference>
<keyword evidence="1" id="KW-0732">Signal</keyword>
<dbReference type="InterPro" id="IPR019223">
    <property type="entry name" value="DUF2147"/>
</dbReference>
<sequence length="147" mass="15809">MSKFITALAAVAALFTFVSAPAHAENLGVWRNPKDNIRLHITDCGPSMCGWVVYASRKAEADAKKSGYDTLVGQQVLRDFAPTGNGNMRGKVFVPTLKVTLSGTAEFVDARTMRAKGCVLGGLFCKSQVWTRVDGGVQQVRVSKTGE</sequence>
<dbReference type="EMBL" id="PJRQ01000038">
    <property type="protein sequence ID" value="PLR10327.1"/>
    <property type="molecule type" value="Genomic_DNA"/>
</dbReference>
<evidence type="ECO:0000313" key="5">
    <source>
        <dbReference type="Proteomes" id="UP000234483"/>
    </source>
</evidence>
<evidence type="ECO:0000256" key="1">
    <source>
        <dbReference type="SAM" id="SignalP"/>
    </source>
</evidence>
<feature type="domain" description="DUF2147" evidence="2">
    <location>
        <begin position="28"/>
        <end position="132"/>
    </location>
</feature>
<gene>
    <name evidence="3" type="ORF">C1707_22440</name>
    <name evidence="4" type="ORF">CFHF_17605</name>
</gene>
<evidence type="ECO:0000313" key="6">
    <source>
        <dbReference type="Proteomes" id="UP000281192"/>
    </source>
</evidence>
<dbReference type="PANTHER" id="PTHR36919:SF2">
    <property type="entry name" value="BLL6627 PROTEIN"/>
    <property type="match status" value="1"/>
</dbReference>
<dbReference type="Proteomes" id="UP000281192">
    <property type="component" value="Chromosome"/>
</dbReference>
<dbReference type="Pfam" id="PF09917">
    <property type="entry name" value="DUF2147"/>
    <property type="match status" value="1"/>
</dbReference>
<keyword evidence="6" id="KW-1185">Reference proteome</keyword>
<reference evidence="4 5" key="1">
    <citation type="submission" date="2017-12" db="EMBL/GenBank/DDBJ databases">
        <title>The genome sequence of Caulobacter flavus CGMCC1 15093.</title>
        <authorList>
            <person name="Gao J."/>
            <person name="Mao X."/>
            <person name="Sun J."/>
        </authorList>
    </citation>
    <scope>NUCLEOTIDE SEQUENCE [LARGE SCALE GENOMIC DNA]</scope>
    <source>
        <strain evidence="4 5">CGMCC1 15093</strain>
    </source>
</reference>
<evidence type="ECO:0000313" key="4">
    <source>
        <dbReference type="EMBL" id="PLR10327.1"/>
    </source>
</evidence>